<dbReference type="PANTHER" id="PTHR31374">
    <property type="entry name" value="AUXIN-INDUCED PROTEIN-LIKE-RELATED"/>
    <property type="match status" value="1"/>
</dbReference>
<evidence type="ECO:0000313" key="2">
    <source>
        <dbReference type="EMBL" id="KAD7479000.1"/>
    </source>
</evidence>
<dbReference type="AlphaFoldDB" id="A0A5N6Q5M6"/>
<name>A0A5N6Q5M6_9ASTR</name>
<dbReference type="Pfam" id="PF02519">
    <property type="entry name" value="Auxin_inducible"/>
    <property type="match status" value="1"/>
</dbReference>
<evidence type="ECO:0000313" key="3">
    <source>
        <dbReference type="Proteomes" id="UP000326396"/>
    </source>
</evidence>
<evidence type="ECO:0000256" key="1">
    <source>
        <dbReference type="ARBA" id="ARBA00006974"/>
    </source>
</evidence>
<protein>
    <submittedName>
        <fullName evidence="2">Uncharacterized protein</fullName>
    </submittedName>
</protein>
<dbReference type="PANTHER" id="PTHR31374:SF178">
    <property type="entry name" value="AUXIN-RESPONSIVE PROTEIN SAUR15-LIKE"/>
    <property type="match status" value="1"/>
</dbReference>
<keyword evidence="3" id="KW-1185">Reference proteome</keyword>
<dbReference type="Proteomes" id="UP000326396">
    <property type="component" value="Linkage Group LG1"/>
</dbReference>
<reference evidence="2 3" key="1">
    <citation type="submission" date="2019-05" db="EMBL/GenBank/DDBJ databases">
        <title>Mikania micrantha, genome provides insights into the molecular mechanism of rapid growth.</title>
        <authorList>
            <person name="Liu B."/>
        </authorList>
    </citation>
    <scope>NUCLEOTIDE SEQUENCE [LARGE SCALE GENOMIC DNA]</scope>
    <source>
        <strain evidence="2">NLD-2019</strain>
        <tissue evidence="2">Leaf</tissue>
    </source>
</reference>
<proteinExistence type="inferred from homology"/>
<dbReference type="InterPro" id="IPR003676">
    <property type="entry name" value="SAUR_fam"/>
</dbReference>
<comment type="caution">
    <text evidence="2">The sequence shown here is derived from an EMBL/GenBank/DDBJ whole genome shotgun (WGS) entry which is preliminary data.</text>
</comment>
<accession>A0A5N6Q5M6</accession>
<dbReference type="OrthoDB" id="1848283at2759"/>
<dbReference type="EMBL" id="SZYD01000001">
    <property type="protein sequence ID" value="KAD7479000.1"/>
    <property type="molecule type" value="Genomic_DNA"/>
</dbReference>
<gene>
    <name evidence="2" type="ORF">E3N88_02136</name>
</gene>
<sequence length="135" mass="15449">MLGKKIGFIRNLSYKIKVGGCIGRSYEPLQYECSSSTDHSDNTQRRYGSHKSTPKGCIVLYVGDERLRVVVRASYLSHPLFRLLLEKTAEEFGFEQKDKLVVPCSVDVFREVVKAVKCNNGTFDLRCFVEEINYQ</sequence>
<dbReference type="GO" id="GO:0009733">
    <property type="term" value="P:response to auxin"/>
    <property type="evidence" value="ECO:0007669"/>
    <property type="project" value="InterPro"/>
</dbReference>
<comment type="similarity">
    <text evidence="1">Belongs to the ARG7 family.</text>
</comment>
<organism evidence="2 3">
    <name type="scientific">Mikania micrantha</name>
    <name type="common">bitter vine</name>
    <dbReference type="NCBI Taxonomy" id="192012"/>
    <lineage>
        <taxon>Eukaryota</taxon>
        <taxon>Viridiplantae</taxon>
        <taxon>Streptophyta</taxon>
        <taxon>Embryophyta</taxon>
        <taxon>Tracheophyta</taxon>
        <taxon>Spermatophyta</taxon>
        <taxon>Magnoliopsida</taxon>
        <taxon>eudicotyledons</taxon>
        <taxon>Gunneridae</taxon>
        <taxon>Pentapetalae</taxon>
        <taxon>asterids</taxon>
        <taxon>campanulids</taxon>
        <taxon>Asterales</taxon>
        <taxon>Asteraceae</taxon>
        <taxon>Asteroideae</taxon>
        <taxon>Heliantheae alliance</taxon>
        <taxon>Eupatorieae</taxon>
        <taxon>Mikania</taxon>
    </lineage>
</organism>